<feature type="domain" description="Sugar-binding" evidence="5">
    <location>
        <begin position="61"/>
        <end position="314"/>
    </location>
</feature>
<dbReference type="STRING" id="1123501.Wenmar_00053"/>
<dbReference type="InterPro" id="IPR036388">
    <property type="entry name" value="WH-like_DNA-bd_sf"/>
</dbReference>
<dbReference type="Proteomes" id="UP000035100">
    <property type="component" value="Unassembled WGS sequence"/>
</dbReference>
<evidence type="ECO:0000313" key="8">
    <source>
        <dbReference type="Proteomes" id="UP000035100"/>
    </source>
</evidence>
<dbReference type="GO" id="GO:0003677">
    <property type="term" value="F:DNA binding"/>
    <property type="evidence" value="ECO:0007669"/>
    <property type="project" value="UniProtKB-KW"/>
</dbReference>
<dbReference type="InterPro" id="IPR007324">
    <property type="entry name" value="Sugar-bd_dom_put"/>
</dbReference>
<evidence type="ECO:0000256" key="3">
    <source>
        <dbReference type="ARBA" id="ARBA00023125"/>
    </source>
</evidence>
<evidence type="ECO:0000259" key="6">
    <source>
        <dbReference type="Pfam" id="PF08281"/>
    </source>
</evidence>
<dbReference type="RefSeq" id="WP_018301941.1">
    <property type="nucleotide sequence ID" value="NZ_KB902280.1"/>
</dbReference>
<dbReference type="Pfam" id="PF08281">
    <property type="entry name" value="Sigma70_r4_2"/>
    <property type="match status" value="1"/>
</dbReference>
<protein>
    <submittedName>
        <fullName evidence="7">Transcriptional regulator</fullName>
    </submittedName>
</protein>
<dbReference type="Gene3D" id="1.10.10.10">
    <property type="entry name" value="Winged helix-like DNA-binding domain superfamily/Winged helix DNA-binding domain"/>
    <property type="match status" value="1"/>
</dbReference>
<dbReference type="AlphaFoldDB" id="A0A0D0QA17"/>
<keyword evidence="3" id="KW-0238">DNA-binding</keyword>
<accession>A0A0D0QA17</accession>
<proteinExistence type="inferred from homology"/>
<keyword evidence="4" id="KW-0804">Transcription</keyword>
<dbReference type="PANTHER" id="PTHR34294">
    <property type="entry name" value="TRANSCRIPTIONAL REGULATOR-RELATED"/>
    <property type="match status" value="1"/>
</dbReference>
<evidence type="ECO:0000313" key="7">
    <source>
        <dbReference type="EMBL" id="KIQ71284.1"/>
    </source>
</evidence>
<keyword evidence="2" id="KW-0805">Transcription regulation</keyword>
<gene>
    <name evidence="7" type="ORF">Wenmar_00053</name>
</gene>
<dbReference type="SUPFAM" id="SSF100950">
    <property type="entry name" value="NagB/RpiA/CoA transferase-like"/>
    <property type="match status" value="1"/>
</dbReference>
<dbReference type="GO" id="GO:0006352">
    <property type="term" value="P:DNA-templated transcription initiation"/>
    <property type="evidence" value="ECO:0007669"/>
    <property type="project" value="InterPro"/>
</dbReference>
<comment type="caution">
    <text evidence="7">The sequence shown here is derived from an EMBL/GenBank/DDBJ whole genome shotgun (WGS) entry which is preliminary data.</text>
</comment>
<dbReference type="SUPFAM" id="SSF88659">
    <property type="entry name" value="Sigma3 and sigma4 domains of RNA polymerase sigma factors"/>
    <property type="match status" value="1"/>
</dbReference>
<dbReference type="InterPro" id="IPR013249">
    <property type="entry name" value="RNA_pol_sigma70_r4_t2"/>
</dbReference>
<feature type="domain" description="RNA polymerase sigma factor 70 region 4 type 2" evidence="6">
    <location>
        <begin position="18"/>
        <end position="51"/>
    </location>
</feature>
<dbReference type="Gene3D" id="3.40.50.1360">
    <property type="match status" value="1"/>
</dbReference>
<comment type="similarity">
    <text evidence="1">Belongs to the SorC transcriptional regulatory family.</text>
</comment>
<dbReference type="EMBL" id="AONG01000002">
    <property type="protein sequence ID" value="KIQ71284.1"/>
    <property type="molecule type" value="Genomic_DNA"/>
</dbReference>
<reference evidence="7 8" key="1">
    <citation type="submission" date="2013-01" db="EMBL/GenBank/DDBJ databases">
        <authorList>
            <person name="Fiebig A."/>
            <person name="Goeker M."/>
            <person name="Klenk H.-P.P."/>
        </authorList>
    </citation>
    <scope>NUCLEOTIDE SEQUENCE [LARGE SCALE GENOMIC DNA]</scope>
    <source>
        <strain evidence="7 8">DSM 24838</strain>
    </source>
</reference>
<dbReference type="eggNOG" id="COG2390">
    <property type="taxonomic scope" value="Bacteria"/>
</dbReference>
<keyword evidence="8" id="KW-1185">Reference proteome</keyword>
<organism evidence="7 8">
    <name type="scientific">Wenxinia marina DSM 24838</name>
    <dbReference type="NCBI Taxonomy" id="1123501"/>
    <lineage>
        <taxon>Bacteria</taxon>
        <taxon>Pseudomonadati</taxon>
        <taxon>Pseudomonadota</taxon>
        <taxon>Alphaproteobacteria</taxon>
        <taxon>Rhodobacterales</taxon>
        <taxon>Roseobacteraceae</taxon>
        <taxon>Wenxinia</taxon>
    </lineage>
</organism>
<evidence type="ECO:0000256" key="2">
    <source>
        <dbReference type="ARBA" id="ARBA00023015"/>
    </source>
</evidence>
<sequence>MTVDRQARRLDEAARAAWLSYVAGKTQDEIAEIMGVSRQSAQRLVSQAMKAGLVKVRIDHPISRCLDLAQRLRDRFDLTECEIVPSLAGDAASSLAVSRAVGDRIEAWLLRPDPQTIGLGTGRTLRAAVEHMPKIDCARHRIVSLTGNIAADGSTAYYNVLFTITDKVTAHTFPMPLPVIAASVEERKTLLGQKTLSAASALSAQTDARFVGIGMMSANAPILLDGFIGQEDVDRLRAKGAVGEILGWVYDRNGEILDDDIVRRVCSVELDVGRARMTMGAAQGLSKLPAIRAAIRGRLIDSLTTDETTAEALLDA</sequence>
<evidence type="ECO:0000256" key="4">
    <source>
        <dbReference type="ARBA" id="ARBA00023163"/>
    </source>
</evidence>
<dbReference type="Pfam" id="PF04198">
    <property type="entry name" value="Sugar-bind"/>
    <property type="match status" value="1"/>
</dbReference>
<dbReference type="InterPro" id="IPR037171">
    <property type="entry name" value="NagB/RpiA_transferase-like"/>
</dbReference>
<evidence type="ECO:0000256" key="1">
    <source>
        <dbReference type="ARBA" id="ARBA00010466"/>
    </source>
</evidence>
<dbReference type="PATRIC" id="fig|1123501.6.peg.118"/>
<name>A0A0D0QA17_9RHOB</name>
<dbReference type="InterPro" id="IPR013324">
    <property type="entry name" value="RNA_pol_sigma_r3/r4-like"/>
</dbReference>
<dbReference type="InterPro" id="IPR051054">
    <property type="entry name" value="SorC_transcr_regulators"/>
</dbReference>
<dbReference type="PANTHER" id="PTHR34294:SF1">
    <property type="entry name" value="TRANSCRIPTIONAL REGULATOR LSRR"/>
    <property type="match status" value="1"/>
</dbReference>
<dbReference type="GO" id="GO:0030246">
    <property type="term" value="F:carbohydrate binding"/>
    <property type="evidence" value="ECO:0007669"/>
    <property type="project" value="InterPro"/>
</dbReference>
<evidence type="ECO:0000259" key="5">
    <source>
        <dbReference type="Pfam" id="PF04198"/>
    </source>
</evidence>
<dbReference type="GO" id="GO:0016987">
    <property type="term" value="F:sigma factor activity"/>
    <property type="evidence" value="ECO:0007669"/>
    <property type="project" value="InterPro"/>
</dbReference>